<dbReference type="OrthoDB" id="9806940at2"/>
<dbReference type="InterPro" id="IPR002328">
    <property type="entry name" value="ADH_Zn_CS"/>
</dbReference>
<evidence type="ECO:0000313" key="7">
    <source>
        <dbReference type="EMBL" id="GCF93119.1"/>
    </source>
</evidence>
<dbReference type="InterPro" id="IPR013154">
    <property type="entry name" value="ADH-like_N"/>
</dbReference>
<comment type="caution">
    <text evidence="7">The sequence shown here is derived from an EMBL/GenBank/DDBJ whole genome shotgun (WGS) entry which is preliminary data.</text>
</comment>
<evidence type="ECO:0000259" key="6">
    <source>
        <dbReference type="Pfam" id="PF08240"/>
    </source>
</evidence>
<dbReference type="GO" id="GO:0008270">
    <property type="term" value="F:zinc ion binding"/>
    <property type="evidence" value="ECO:0007669"/>
    <property type="project" value="InterPro"/>
</dbReference>
<dbReference type="GO" id="GO:0016491">
    <property type="term" value="F:oxidoreductase activity"/>
    <property type="evidence" value="ECO:0007669"/>
    <property type="project" value="UniProtKB-KW"/>
</dbReference>
<dbReference type="EMBL" id="BJCC01000008">
    <property type="protein sequence ID" value="GCF93119.1"/>
    <property type="molecule type" value="Genomic_DNA"/>
</dbReference>
<dbReference type="Pfam" id="PF00107">
    <property type="entry name" value="ADH_zinc_N"/>
    <property type="match status" value="1"/>
</dbReference>
<evidence type="ECO:0000313" key="8">
    <source>
        <dbReference type="Proteomes" id="UP000290567"/>
    </source>
</evidence>
<dbReference type="AlphaFoldDB" id="A0A4V0WP99"/>
<dbReference type="Proteomes" id="UP000290567">
    <property type="component" value="Unassembled WGS sequence"/>
</dbReference>
<dbReference type="InterPro" id="IPR011032">
    <property type="entry name" value="GroES-like_sf"/>
</dbReference>
<comment type="similarity">
    <text evidence="4">Belongs to the zinc-containing alcohol dehydrogenase family.</text>
</comment>
<protein>
    <submittedName>
        <fullName evidence="7">Galactitol-1-phosphate 5-dehydrogenase</fullName>
    </submittedName>
</protein>
<dbReference type="SUPFAM" id="SSF50129">
    <property type="entry name" value="GroES-like"/>
    <property type="match status" value="1"/>
</dbReference>
<evidence type="ECO:0000256" key="1">
    <source>
        <dbReference type="ARBA" id="ARBA00022723"/>
    </source>
</evidence>
<keyword evidence="1 4" id="KW-0479">Metal-binding</keyword>
<keyword evidence="3" id="KW-0560">Oxidoreductase</keyword>
<comment type="cofactor">
    <cofactor evidence="4">
        <name>Zn(2+)</name>
        <dbReference type="ChEBI" id="CHEBI:29105"/>
    </cofactor>
</comment>
<gene>
    <name evidence="7" type="ORF">NRIC_10100</name>
</gene>
<feature type="domain" description="Alcohol dehydrogenase-like N-terminal" evidence="6">
    <location>
        <begin position="26"/>
        <end position="138"/>
    </location>
</feature>
<sequence length="354" mass="39072">MNALKLYAKRDLRFEEQPYPKIEKGTDVIIQIKAAGICGSDISRYKKQGPYVPGMVWGHEFSGIVVETGSQVKEVTVGSRISGVPTLTCEDQSINLCRYCRKGEYARCEQLTVVGAYYPGGFAEYIKLPEKNCVLLPDSVDLETAAMLEPAAVVQHGLFHTNLTIGDTVVVVGCGTIGLLAIQLSVIYGARRVIAVDISETSLHRAQANGATVLINGRTENILQRIIELTEGDMGDVVVEAAGSIDSSAQVFAYAKKGGGVVFLGIPYSDIQIERFYFEKIVRNELTIWGSWNSVSAPFPGKEWETIIHLIEKKKLQPERLITHRIKLQEGPKIFEELMKEETSDSFGKILFVP</sequence>
<dbReference type="PROSITE" id="PS00059">
    <property type="entry name" value="ADH_ZINC"/>
    <property type="match status" value="1"/>
</dbReference>
<evidence type="ECO:0000256" key="3">
    <source>
        <dbReference type="ARBA" id="ARBA00023002"/>
    </source>
</evidence>
<feature type="domain" description="Alcohol dehydrogenase-like C-terminal" evidence="5">
    <location>
        <begin position="177"/>
        <end position="311"/>
    </location>
</feature>
<dbReference type="PANTHER" id="PTHR43401">
    <property type="entry name" value="L-THREONINE 3-DEHYDROGENASE"/>
    <property type="match status" value="1"/>
</dbReference>
<dbReference type="Pfam" id="PF08240">
    <property type="entry name" value="ADH_N"/>
    <property type="match status" value="1"/>
</dbReference>
<name>A0A4V0WP99_9ENTE</name>
<reference evidence="8" key="1">
    <citation type="submission" date="2019-02" db="EMBL/GenBank/DDBJ databases">
        <title>Draft genome sequence of Enterococcus sp. Gos25-1.</title>
        <authorList>
            <person name="Tanaka N."/>
            <person name="Shiwa Y."/>
            <person name="Fujita N."/>
        </authorList>
    </citation>
    <scope>NUCLEOTIDE SEQUENCE [LARGE SCALE GENOMIC DNA]</scope>
    <source>
        <strain evidence="8">Gos25-1</strain>
    </source>
</reference>
<dbReference type="RefSeq" id="WP_146621592.1">
    <property type="nucleotide sequence ID" value="NZ_BJCC01000008.1"/>
</dbReference>
<dbReference type="CDD" id="cd08236">
    <property type="entry name" value="sugar_DH"/>
    <property type="match status" value="1"/>
</dbReference>
<evidence type="ECO:0000256" key="4">
    <source>
        <dbReference type="RuleBase" id="RU361277"/>
    </source>
</evidence>
<keyword evidence="8" id="KW-1185">Reference proteome</keyword>
<organism evidence="7 8">
    <name type="scientific">Enterococcus florum</name>
    <dbReference type="NCBI Taxonomy" id="2480627"/>
    <lineage>
        <taxon>Bacteria</taxon>
        <taxon>Bacillati</taxon>
        <taxon>Bacillota</taxon>
        <taxon>Bacilli</taxon>
        <taxon>Lactobacillales</taxon>
        <taxon>Enterococcaceae</taxon>
        <taxon>Enterococcus</taxon>
    </lineage>
</organism>
<dbReference type="InterPro" id="IPR036291">
    <property type="entry name" value="NAD(P)-bd_dom_sf"/>
</dbReference>
<dbReference type="Gene3D" id="3.90.180.10">
    <property type="entry name" value="Medium-chain alcohol dehydrogenases, catalytic domain"/>
    <property type="match status" value="1"/>
</dbReference>
<evidence type="ECO:0000256" key="2">
    <source>
        <dbReference type="ARBA" id="ARBA00022833"/>
    </source>
</evidence>
<evidence type="ECO:0000259" key="5">
    <source>
        <dbReference type="Pfam" id="PF00107"/>
    </source>
</evidence>
<proteinExistence type="inferred from homology"/>
<dbReference type="InterPro" id="IPR013149">
    <property type="entry name" value="ADH-like_C"/>
</dbReference>
<keyword evidence="2 4" id="KW-0862">Zinc</keyword>
<dbReference type="PANTHER" id="PTHR43401:SF2">
    <property type="entry name" value="L-THREONINE 3-DEHYDROGENASE"/>
    <property type="match status" value="1"/>
</dbReference>
<accession>A0A4V0WP99</accession>
<dbReference type="InterPro" id="IPR050129">
    <property type="entry name" value="Zn_alcohol_dh"/>
</dbReference>
<dbReference type="SUPFAM" id="SSF51735">
    <property type="entry name" value="NAD(P)-binding Rossmann-fold domains"/>
    <property type="match status" value="1"/>
</dbReference>
<dbReference type="Gene3D" id="3.40.50.720">
    <property type="entry name" value="NAD(P)-binding Rossmann-like Domain"/>
    <property type="match status" value="1"/>
</dbReference>